<evidence type="ECO:0000256" key="4">
    <source>
        <dbReference type="SAM" id="SignalP"/>
    </source>
</evidence>
<feature type="chain" id="PRO_5012839003" evidence="4">
    <location>
        <begin position="26"/>
        <end position="422"/>
    </location>
</feature>
<protein>
    <submittedName>
        <fullName evidence="6">Amino acid/amide ABC transporter substrate-binding protein, HAAT family (TC 3.A.1.4.-)</fullName>
    </submittedName>
</protein>
<dbReference type="GO" id="GO:0006865">
    <property type="term" value="P:amino acid transport"/>
    <property type="evidence" value="ECO:0007669"/>
    <property type="project" value="UniProtKB-KW"/>
</dbReference>
<dbReference type="InterPro" id="IPR028082">
    <property type="entry name" value="Peripla_BP_I"/>
</dbReference>
<dbReference type="PANTHER" id="PTHR30483:SF37">
    <property type="entry name" value="ABC TRANSPORTER SUBSTRATE-BINDING PROTEIN"/>
    <property type="match status" value="1"/>
</dbReference>
<keyword evidence="3" id="KW-0029">Amino-acid transport</keyword>
<dbReference type="Proteomes" id="UP000184387">
    <property type="component" value="Unassembled WGS sequence"/>
</dbReference>
<dbReference type="Gene3D" id="3.40.50.2300">
    <property type="match status" value="2"/>
</dbReference>
<proteinExistence type="inferred from homology"/>
<comment type="similarity">
    <text evidence="1">Belongs to the leucine-binding protein family.</text>
</comment>
<dbReference type="AlphaFoldDB" id="A0A1M6NB83"/>
<gene>
    <name evidence="6" type="ORF">SAMN02745194_03762</name>
</gene>
<organism evidence="6 7">
    <name type="scientific">Muricoccus roseus</name>
    <dbReference type="NCBI Taxonomy" id="198092"/>
    <lineage>
        <taxon>Bacteria</taxon>
        <taxon>Pseudomonadati</taxon>
        <taxon>Pseudomonadota</taxon>
        <taxon>Alphaproteobacteria</taxon>
        <taxon>Acetobacterales</taxon>
        <taxon>Roseomonadaceae</taxon>
        <taxon>Muricoccus</taxon>
    </lineage>
</organism>
<dbReference type="STRING" id="198092.SAMN02745194_03762"/>
<evidence type="ECO:0000313" key="7">
    <source>
        <dbReference type="Proteomes" id="UP000184387"/>
    </source>
</evidence>
<keyword evidence="7" id="KW-1185">Reference proteome</keyword>
<sequence>MRPAAPRRSLLAALTPLLGGPFAPAGARAQVAGAQTASPAAAAEWRFGALYPLSGAPALLGDESFRGLEMAVEERNAAGGLLGRPIRLIRADAADQAAAVAETRRLIGAERASILFGSYASPLSFAVTQLSEAQGIPFFELGAVADSITERGFRQLYRTCPRASDFARVAAEAVAEVLPGLLGTARNALRVGILHEDGLYGSSVSELQTSRLRELGIEVVERIGYPLRVTDLAPALQRLREASTDILLHTALQNDVILLFRNLREAGWRPRMIIGSGAGYSLTDTARTLGTAMDGVMNVDFTQFAISERAAPGNGAFAEAYKRRYGADPRSGHSLANYFGARVAFDGIQRAGGTEKDRLRAAMLATDIAEGTTPTGWGAAFDERGQNTRARPWLAQWQDGRLVTIHPEAAAVAPPRARLGAD</sequence>
<feature type="domain" description="Leucine-binding protein" evidence="5">
    <location>
        <begin position="45"/>
        <end position="400"/>
    </location>
</feature>
<feature type="signal peptide" evidence="4">
    <location>
        <begin position="1"/>
        <end position="25"/>
    </location>
</feature>
<dbReference type="EMBL" id="FQZF01000025">
    <property type="protein sequence ID" value="SHJ92953.1"/>
    <property type="molecule type" value="Genomic_DNA"/>
</dbReference>
<dbReference type="OrthoDB" id="7251828at2"/>
<accession>A0A1M6NB83</accession>
<dbReference type="PANTHER" id="PTHR30483">
    <property type="entry name" value="LEUCINE-SPECIFIC-BINDING PROTEIN"/>
    <property type="match status" value="1"/>
</dbReference>
<evidence type="ECO:0000313" key="6">
    <source>
        <dbReference type="EMBL" id="SHJ92953.1"/>
    </source>
</evidence>
<dbReference type="InterPro" id="IPR028081">
    <property type="entry name" value="Leu-bd"/>
</dbReference>
<reference evidence="6 7" key="1">
    <citation type="submission" date="2016-11" db="EMBL/GenBank/DDBJ databases">
        <authorList>
            <person name="Jaros S."/>
            <person name="Januszkiewicz K."/>
            <person name="Wedrychowicz H."/>
        </authorList>
    </citation>
    <scope>NUCLEOTIDE SEQUENCE [LARGE SCALE GENOMIC DNA]</scope>
    <source>
        <strain evidence="6 7">DSM 14916</strain>
    </source>
</reference>
<dbReference type="Pfam" id="PF13458">
    <property type="entry name" value="Peripla_BP_6"/>
    <property type="match status" value="1"/>
</dbReference>
<name>A0A1M6NB83_9PROT</name>
<dbReference type="InterPro" id="IPR051010">
    <property type="entry name" value="BCAA_transport"/>
</dbReference>
<evidence type="ECO:0000256" key="2">
    <source>
        <dbReference type="ARBA" id="ARBA00022729"/>
    </source>
</evidence>
<evidence type="ECO:0000259" key="5">
    <source>
        <dbReference type="Pfam" id="PF13458"/>
    </source>
</evidence>
<evidence type="ECO:0000256" key="3">
    <source>
        <dbReference type="ARBA" id="ARBA00022970"/>
    </source>
</evidence>
<evidence type="ECO:0000256" key="1">
    <source>
        <dbReference type="ARBA" id="ARBA00010062"/>
    </source>
</evidence>
<dbReference type="CDD" id="cd06340">
    <property type="entry name" value="PBP1_ABC_ligand_binding-like"/>
    <property type="match status" value="1"/>
</dbReference>
<dbReference type="SUPFAM" id="SSF53822">
    <property type="entry name" value="Periplasmic binding protein-like I"/>
    <property type="match status" value="1"/>
</dbReference>
<keyword evidence="2 4" id="KW-0732">Signal</keyword>
<keyword evidence="3" id="KW-0813">Transport</keyword>